<keyword evidence="5 6" id="KW-0472">Membrane</keyword>
<evidence type="ECO:0000256" key="6">
    <source>
        <dbReference type="SAM" id="Phobius"/>
    </source>
</evidence>
<accession>A0A7K3VF66</accession>
<organism evidence="8 9">
    <name type="scientific">Rhizobium leguminosarum</name>
    <dbReference type="NCBI Taxonomy" id="384"/>
    <lineage>
        <taxon>Bacteria</taxon>
        <taxon>Pseudomonadati</taxon>
        <taxon>Pseudomonadota</taxon>
        <taxon>Alphaproteobacteria</taxon>
        <taxon>Hyphomicrobiales</taxon>
        <taxon>Rhizobiaceae</taxon>
        <taxon>Rhizobium/Agrobacterium group</taxon>
        <taxon>Rhizobium</taxon>
    </lineage>
</organism>
<evidence type="ECO:0000256" key="2">
    <source>
        <dbReference type="ARBA" id="ARBA00022475"/>
    </source>
</evidence>
<evidence type="ECO:0000313" key="9">
    <source>
        <dbReference type="Proteomes" id="UP000471705"/>
    </source>
</evidence>
<evidence type="ECO:0000256" key="5">
    <source>
        <dbReference type="ARBA" id="ARBA00023136"/>
    </source>
</evidence>
<dbReference type="InterPro" id="IPR000620">
    <property type="entry name" value="EamA_dom"/>
</dbReference>
<evidence type="ECO:0000259" key="7">
    <source>
        <dbReference type="Pfam" id="PF00892"/>
    </source>
</evidence>
<evidence type="ECO:0000313" key="8">
    <source>
        <dbReference type="EMBL" id="NEK14721.1"/>
    </source>
</evidence>
<feature type="transmembrane region" description="Helical" evidence="6">
    <location>
        <begin position="220"/>
        <end position="242"/>
    </location>
</feature>
<keyword evidence="4 6" id="KW-1133">Transmembrane helix</keyword>
<name>A0A7K3VF66_RHILE</name>
<dbReference type="GO" id="GO:0005886">
    <property type="term" value="C:plasma membrane"/>
    <property type="evidence" value="ECO:0007669"/>
    <property type="project" value="UniProtKB-SubCell"/>
</dbReference>
<dbReference type="RefSeq" id="WP_164046256.1">
    <property type="nucleotide sequence ID" value="NZ_WUFV01000003.1"/>
</dbReference>
<gene>
    <name evidence="8" type="ORF">GR257_07615</name>
</gene>
<dbReference type="Proteomes" id="UP000471705">
    <property type="component" value="Unassembled WGS sequence"/>
</dbReference>
<comment type="subcellular location">
    <subcellularLocation>
        <location evidence="1">Cell membrane</location>
        <topology evidence="1">Multi-pass membrane protein</topology>
    </subcellularLocation>
</comment>
<feature type="transmembrane region" description="Helical" evidence="6">
    <location>
        <begin position="117"/>
        <end position="140"/>
    </location>
</feature>
<proteinExistence type="predicted"/>
<dbReference type="EMBL" id="WUFV01000003">
    <property type="protein sequence ID" value="NEK14721.1"/>
    <property type="molecule type" value="Genomic_DNA"/>
</dbReference>
<dbReference type="InterPro" id="IPR051258">
    <property type="entry name" value="Diverse_Substrate_Transporter"/>
</dbReference>
<feature type="transmembrane region" description="Helical" evidence="6">
    <location>
        <begin position="280"/>
        <end position="302"/>
    </location>
</feature>
<feature type="domain" description="EamA" evidence="7">
    <location>
        <begin position="165"/>
        <end position="294"/>
    </location>
</feature>
<feature type="transmembrane region" description="Helical" evidence="6">
    <location>
        <begin position="254"/>
        <end position="274"/>
    </location>
</feature>
<dbReference type="InterPro" id="IPR037185">
    <property type="entry name" value="EmrE-like"/>
</dbReference>
<reference evidence="8 9" key="1">
    <citation type="submission" date="2019-12" db="EMBL/GenBank/DDBJ databases">
        <title>Rhizobium genotypes associated with high levels of biological nitrogen fixation by grain legumes in a temperate-maritime cropping system.</title>
        <authorList>
            <person name="Maluk M."/>
            <person name="Francesc Ferrando Molina F."/>
            <person name="Lopez Del Egido L."/>
            <person name="Lafos M."/>
            <person name="Langarica-Fuentes A."/>
            <person name="Gebre Yohannes G."/>
            <person name="Young M.W."/>
            <person name="Martin P."/>
            <person name="Gantlett R."/>
            <person name="Kenicer G."/>
            <person name="Hawes C."/>
            <person name="Begg G.S."/>
            <person name="Quilliam R.S."/>
            <person name="Squire G.R."/>
            <person name="Poole P.S."/>
            <person name="Young P.W."/>
            <person name="Iannetta P.M."/>
            <person name="James E.K."/>
        </authorList>
    </citation>
    <scope>NUCLEOTIDE SEQUENCE [LARGE SCALE GENOMIC DNA]</scope>
    <source>
        <strain evidence="8 9">JHI54</strain>
    </source>
</reference>
<comment type="caution">
    <text evidence="8">The sequence shown here is derived from an EMBL/GenBank/DDBJ whole genome shotgun (WGS) entry which is preliminary data.</text>
</comment>
<feature type="transmembrane region" description="Helical" evidence="6">
    <location>
        <begin position="160"/>
        <end position="182"/>
    </location>
</feature>
<keyword evidence="2" id="KW-1003">Cell membrane</keyword>
<dbReference type="AlphaFoldDB" id="A0A7K3VF66"/>
<feature type="transmembrane region" description="Helical" evidence="6">
    <location>
        <begin position="28"/>
        <end position="48"/>
    </location>
</feature>
<dbReference type="PANTHER" id="PTHR42920">
    <property type="entry name" value="OS03G0707200 PROTEIN-RELATED"/>
    <property type="match status" value="1"/>
</dbReference>
<evidence type="ECO:0000256" key="4">
    <source>
        <dbReference type="ARBA" id="ARBA00022989"/>
    </source>
</evidence>
<evidence type="ECO:0000256" key="3">
    <source>
        <dbReference type="ARBA" id="ARBA00022692"/>
    </source>
</evidence>
<sequence length="305" mass="30898">MDIKNIETGTDGAALIAQPGVSPTSGGLAAGVAMCLMSMSSIQFGAALSSSAIATYGVAGATWLRLAFAAIILAAVVRPSVLRYSSAQWRATLLLGTTTAAMTLCFFAAIQRLPLGLAIAIDFLGPLSVAVFGYGLSWRLTWPLIAAAGILFLAHDGEGWVGNLPGVLFALGSAVGWAVYILLTKKVGAAFKGLEGLSMSLLVAGLVATPFGLAETGGAFTVKGLVEVLGLAILVPLLPYALEMVALRRMPSASFGILMSLEPALGALAGFLILAQPMTALQMLGTALVVAASAGATATASAERA</sequence>
<keyword evidence="3 6" id="KW-0812">Transmembrane</keyword>
<protein>
    <submittedName>
        <fullName evidence="8">EamA family transporter</fullName>
    </submittedName>
</protein>
<dbReference type="Pfam" id="PF00892">
    <property type="entry name" value="EamA"/>
    <property type="match status" value="1"/>
</dbReference>
<feature type="transmembrane region" description="Helical" evidence="6">
    <location>
        <begin position="194"/>
        <end position="214"/>
    </location>
</feature>
<evidence type="ECO:0000256" key="1">
    <source>
        <dbReference type="ARBA" id="ARBA00004651"/>
    </source>
</evidence>
<dbReference type="PANTHER" id="PTHR42920:SF5">
    <property type="entry name" value="EAMA DOMAIN-CONTAINING PROTEIN"/>
    <property type="match status" value="1"/>
</dbReference>
<feature type="transmembrane region" description="Helical" evidence="6">
    <location>
        <begin position="55"/>
        <end position="77"/>
    </location>
</feature>
<dbReference type="SUPFAM" id="SSF103481">
    <property type="entry name" value="Multidrug resistance efflux transporter EmrE"/>
    <property type="match status" value="2"/>
</dbReference>
<feature type="transmembrane region" description="Helical" evidence="6">
    <location>
        <begin position="89"/>
        <end position="110"/>
    </location>
</feature>